<gene>
    <name evidence="8" type="ORF">A5892_14795</name>
</gene>
<feature type="transmembrane region" description="Helical" evidence="6">
    <location>
        <begin position="149"/>
        <end position="167"/>
    </location>
</feature>
<organism evidence="8 9">
    <name type="scientific">Halotalea alkalilenta</name>
    <dbReference type="NCBI Taxonomy" id="376489"/>
    <lineage>
        <taxon>Bacteria</taxon>
        <taxon>Pseudomonadati</taxon>
        <taxon>Pseudomonadota</taxon>
        <taxon>Gammaproteobacteria</taxon>
        <taxon>Oceanospirillales</taxon>
        <taxon>Halomonadaceae</taxon>
        <taxon>Halotalea</taxon>
    </lineage>
</organism>
<dbReference type="AlphaFoldDB" id="A0A172YH46"/>
<feature type="transmembrane region" description="Helical" evidence="6">
    <location>
        <begin position="120"/>
        <end position="137"/>
    </location>
</feature>
<dbReference type="InterPro" id="IPR037185">
    <property type="entry name" value="EmrE-like"/>
</dbReference>
<dbReference type="InterPro" id="IPR000620">
    <property type="entry name" value="EamA_dom"/>
</dbReference>
<comment type="subcellular location">
    <subcellularLocation>
        <location evidence="1">Membrane</location>
        <topology evidence="1">Multi-pass membrane protein</topology>
    </subcellularLocation>
</comment>
<evidence type="ECO:0000256" key="1">
    <source>
        <dbReference type="ARBA" id="ARBA00004141"/>
    </source>
</evidence>
<comment type="similarity">
    <text evidence="2">Belongs to the EamA transporter family.</text>
</comment>
<keyword evidence="5 6" id="KW-0472">Membrane</keyword>
<evidence type="ECO:0000256" key="3">
    <source>
        <dbReference type="ARBA" id="ARBA00022692"/>
    </source>
</evidence>
<dbReference type="PANTHER" id="PTHR32322">
    <property type="entry name" value="INNER MEMBRANE TRANSPORTER"/>
    <property type="match status" value="1"/>
</dbReference>
<dbReference type="Proteomes" id="UP000077875">
    <property type="component" value="Chromosome"/>
</dbReference>
<feature type="transmembrane region" description="Helical" evidence="6">
    <location>
        <begin position="12"/>
        <end position="31"/>
    </location>
</feature>
<evidence type="ECO:0000256" key="4">
    <source>
        <dbReference type="ARBA" id="ARBA00022989"/>
    </source>
</evidence>
<evidence type="ECO:0000313" key="8">
    <source>
        <dbReference type="EMBL" id="ANF58580.1"/>
    </source>
</evidence>
<name>A0A172YH46_9GAMM</name>
<evidence type="ECO:0000256" key="6">
    <source>
        <dbReference type="SAM" id="Phobius"/>
    </source>
</evidence>
<dbReference type="GO" id="GO:0016020">
    <property type="term" value="C:membrane"/>
    <property type="evidence" value="ECO:0007669"/>
    <property type="project" value="UniProtKB-SubCell"/>
</dbReference>
<dbReference type="InterPro" id="IPR050638">
    <property type="entry name" value="AA-Vitamin_Transporters"/>
</dbReference>
<proteinExistence type="inferred from homology"/>
<feature type="transmembrane region" description="Helical" evidence="6">
    <location>
        <begin position="179"/>
        <end position="197"/>
    </location>
</feature>
<reference evidence="8 9" key="1">
    <citation type="submission" date="2016-04" db="EMBL/GenBank/DDBJ databases">
        <title>Complete Genome Sequence of Halotalea alkalilenta IHB B 13600.</title>
        <authorList>
            <person name="Swarnkar M.K."/>
            <person name="Sharma A."/>
            <person name="Kaushal K."/>
            <person name="Soni R."/>
            <person name="Rana S."/>
            <person name="Singh A.K."/>
            <person name="Gulati A."/>
        </authorList>
    </citation>
    <scope>NUCLEOTIDE SEQUENCE [LARGE SCALE GENOMIC DNA]</scope>
    <source>
        <strain evidence="8 9">IHB B 13600</strain>
    </source>
</reference>
<dbReference type="KEGG" id="haa:A5892_14795"/>
<feature type="transmembrane region" description="Helical" evidence="6">
    <location>
        <begin position="71"/>
        <end position="90"/>
    </location>
</feature>
<feature type="transmembrane region" description="Helical" evidence="6">
    <location>
        <begin position="264"/>
        <end position="281"/>
    </location>
</feature>
<evidence type="ECO:0000256" key="5">
    <source>
        <dbReference type="ARBA" id="ARBA00023136"/>
    </source>
</evidence>
<evidence type="ECO:0000313" key="9">
    <source>
        <dbReference type="Proteomes" id="UP000077875"/>
    </source>
</evidence>
<dbReference type="SUPFAM" id="SSF103481">
    <property type="entry name" value="Multidrug resistance efflux transporter EmrE"/>
    <property type="match status" value="2"/>
</dbReference>
<feature type="domain" description="EamA" evidence="7">
    <location>
        <begin position="149"/>
        <end position="278"/>
    </location>
</feature>
<keyword evidence="9" id="KW-1185">Reference proteome</keyword>
<evidence type="ECO:0000256" key="2">
    <source>
        <dbReference type="ARBA" id="ARBA00007362"/>
    </source>
</evidence>
<keyword evidence="4 6" id="KW-1133">Transmembrane helix</keyword>
<feature type="transmembrane region" description="Helical" evidence="6">
    <location>
        <begin position="37"/>
        <end position="59"/>
    </location>
</feature>
<evidence type="ECO:0000259" key="7">
    <source>
        <dbReference type="Pfam" id="PF00892"/>
    </source>
</evidence>
<sequence length="294" mass="30765">MPLLTASRSIWFPVVLLLVAMVSIQTGAALAKTLFPALGAVGVSALRLGLAALLLCVIMRPWRGGWPGLHSCRSLLVYGLALGGMNMLFYQALERVPLGIAVALEFTGPLAVALCSSRRVLDVVWVALVALGLWLLLPVGATQAPIDPLGAAFALAAGGCWALYIIYGRKAGTDHGSRTVALGTVVAALMAMPIGVAQLGSELFVPALLPVALAVAVLSTALPYSLEMVALRRMPSRTFSMLMSLEPAVAAMSGLIFLSERLTPLQWLAVLSIIVAAAGAAQTSRPMMAKRAER</sequence>
<dbReference type="PANTHER" id="PTHR32322:SF2">
    <property type="entry name" value="EAMA DOMAIN-CONTAINING PROTEIN"/>
    <property type="match status" value="1"/>
</dbReference>
<keyword evidence="3 6" id="KW-0812">Transmembrane</keyword>
<dbReference type="Pfam" id="PF00892">
    <property type="entry name" value="EamA"/>
    <property type="match status" value="1"/>
</dbReference>
<dbReference type="NCBIfam" id="NF007823">
    <property type="entry name" value="PRK10532.1"/>
    <property type="match status" value="1"/>
</dbReference>
<dbReference type="RefSeq" id="WP_064123441.1">
    <property type="nucleotide sequence ID" value="NZ_CP015243.1"/>
</dbReference>
<protein>
    <submittedName>
        <fullName evidence="8">Transporter</fullName>
    </submittedName>
</protein>
<feature type="transmembrane region" description="Helical" evidence="6">
    <location>
        <begin position="96"/>
        <end position="115"/>
    </location>
</feature>
<accession>A0A172YH46</accession>
<dbReference type="Gene3D" id="1.10.3730.20">
    <property type="match status" value="1"/>
</dbReference>
<dbReference type="EMBL" id="CP015243">
    <property type="protein sequence ID" value="ANF58580.1"/>
    <property type="molecule type" value="Genomic_DNA"/>
</dbReference>
<dbReference type="STRING" id="376489.A5892_14795"/>
<feature type="transmembrane region" description="Helical" evidence="6">
    <location>
        <begin position="238"/>
        <end position="258"/>
    </location>
</feature>
<feature type="transmembrane region" description="Helical" evidence="6">
    <location>
        <begin position="203"/>
        <end position="226"/>
    </location>
</feature>